<keyword evidence="5" id="KW-0472">Membrane</keyword>
<keyword evidence="5" id="KW-0812">Transmembrane</keyword>
<dbReference type="PANTHER" id="PTHR43037:SF5">
    <property type="entry name" value="FERULOYL ESTERASE"/>
    <property type="match status" value="1"/>
</dbReference>
<keyword evidence="1 4" id="KW-0719">Serine esterase</keyword>
<evidence type="ECO:0000256" key="3">
    <source>
        <dbReference type="ARBA" id="ARBA00022801"/>
    </source>
</evidence>
<keyword evidence="4" id="KW-0964">Secreted</keyword>
<feature type="transmembrane region" description="Helical" evidence="5">
    <location>
        <begin position="20"/>
        <end position="39"/>
    </location>
</feature>
<reference evidence="6 7" key="1">
    <citation type="submission" date="2024-01" db="EMBL/GenBank/DDBJ databases">
        <title>A draft genome for the cacao thread blight pathogen Marasmiellus scandens.</title>
        <authorList>
            <person name="Baruah I.K."/>
            <person name="Leung J."/>
            <person name="Bukari Y."/>
            <person name="Amoako-Attah I."/>
            <person name="Meinhardt L.W."/>
            <person name="Bailey B.A."/>
            <person name="Cohen S.P."/>
        </authorList>
    </citation>
    <scope>NUCLEOTIDE SEQUENCE [LARGE SCALE GENOMIC DNA]</scope>
    <source>
        <strain evidence="6 7">GH-19</strain>
    </source>
</reference>
<comment type="function">
    <text evidence="4">Esterase involved in the hydrolysis of xylan, a major structural heterogeneous polysaccharide found in plant biomass representing the second most abundant polysaccharide in the biosphere, after cellulose.</text>
</comment>
<dbReference type="Proteomes" id="UP001498398">
    <property type="component" value="Unassembled WGS sequence"/>
</dbReference>
<evidence type="ECO:0000256" key="1">
    <source>
        <dbReference type="ARBA" id="ARBA00022487"/>
    </source>
</evidence>
<keyword evidence="3 4" id="KW-0378">Hydrolase</keyword>
<proteinExistence type="inferred from homology"/>
<name>A0ABR1JQY4_9AGAR</name>
<evidence type="ECO:0000256" key="2">
    <source>
        <dbReference type="ARBA" id="ARBA00022729"/>
    </source>
</evidence>
<comment type="subcellular location">
    <subcellularLocation>
        <location evidence="4">Secreted</location>
    </subcellularLocation>
</comment>
<protein>
    <recommendedName>
        <fullName evidence="4">Carboxylic ester hydrolase</fullName>
        <ecNumber evidence="4">3.1.1.-</ecNumber>
    </recommendedName>
</protein>
<dbReference type="SUPFAM" id="SSF53474">
    <property type="entry name" value="alpha/beta-Hydrolases"/>
    <property type="match status" value="2"/>
</dbReference>
<dbReference type="Pfam" id="PF10503">
    <property type="entry name" value="Esterase_PHB"/>
    <property type="match status" value="1"/>
</dbReference>
<keyword evidence="7" id="KW-1185">Reference proteome</keyword>
<evidence type="ECO:0000313" key="7">
    <source>
        <dbReference type="Proteomes" id="UP001498398"/>
    </source>
</evidence>
<dbReference type="EMBL" id="JBANRG010000008">
    <property type="protein sequence ID" value="KAK7464375.1"/>
    <property type="molecule type" value="Genomic_DNA"/>
</dbReference>
<organism evidence="6 7">
    <name type="scientific">Marasmiellus scandens</name>
    <dbReference type="NCBI Taxonomy" id="2682957"/>
    <lineage>
        <taxon>Eukaryota</taxon>
        <taxon>Fungi</taxon>
        <taxon>Dikarya</taxon>
        <taxon>Basidiomycota</taxon>
        <taxon>Agaricomycotina</taxon>
        <taxon>Agaricomycetes</taxon>
        <taxon>Agaricomycetidae</taxon>
        <taxon>Agaricales</taxon>
        <taxon>Marasmiineae</taxon>
        <taxon>Omphalotaceae</taxon>
        <taxon>Marasmiellus</taxon>
    </lineage>
</organism>
<gene>
    <name evidence="6" type="ORF">VKT23_006542</name>
</gene>
<dbReference type="InterPro" id="IPR010126">
    <property type="entry name" value="Esterase_phb"/>
</dbReference>
<keyword evidence="4" id="KW-0624">Polysaccharide degradation</keyword>
<dbReference type="InterPro" id="IPR050955">
    <property type="entry name" value="Plant_Biomass_Hydrol_Est"/>
</dbReference>
<dbReference type="NCBIfam" id="TIGR01840">
    <property type="entry name" value="esterase_phb"/>
    <property type="match status" value="1"/>
</dbReference>
<comment type="similarity">
    <text evidence="4">Belongs to the carbohydrate esterase 1 (CE1) family.</text>
</comment>
<evidence type="ECO:0000313" key="6">
    <source>
        <dbReference type="EMBL" id="KAK7464375.1"/>
    </source>
</evidence>
<dbReference type="EC" id="3.1.1.-" evidence="4"/>
<dbReference type="Gene3D" id="3.40.50.1820">
    <property type="entry name" value="alpha/beta hydrolase"/>
    <property type="match status" value="1"/>
</dbReference>
<comment type="caution">
    <text evidence="6">The sequence shown here is derived from an EMBL/GenBank/DDBJ whole genome shotgun (WGS) entry which is preliminary data.</text>
</comment>
<dbReference type="InterPro" id="IPR029058">
    <property type="entry name" value="AB_hydrolase_fold"/>
</dbReference>
<keyword evidence="5" id="KW-1133">Transmembrane helix</keyword>
<evidence type="ECO:0000256" key="4">
    <source>
        <dbReference type="RuleBase" id="RU367147"/>
    </source>
</evidence>
<accession>A0ABR1JQY4</accession>
<sequence length="325" mass="35533">MTESSTTESTNASQNSSMFFFARWLWVCAFAIPAGFVSISRMGFRLTSTLPTYGVLTRITDFGSNPTNIGMYAYIPEGITTNPGLIVALHYCTGSANAFFDLSRYDTLADRKKSFMVLYGDAPAVGKCWDVASPASLTHDGGGDSLGIASAVRFAISNWNVNPDKIFVTGMSSGSMMTNVLAGSYPDLFKAGAAFSGVPFGCFYSNNGSSWSTPCALGQLIKTPQEWGDQVRSAYPGYTGPRPRMQLWHGTDDDILDYQNFKEEIKEWTNVFGISENPALTTQDDPEEFYTRTVYGNGEVEAYSLAGGPHNLILQEERVLQFFGL</sequence>
<keyword evidence="4" id="KW-0119">Carbohydrate metabolism</keyword>
<evidence type="ECO:0000256" key="5">
    <source>
        <dbReference type="SAM" id="Phobius"/>
    </source>
</evidence>
<dbReference type="PANTHER" id="PTHR43037">
    <property type="entry name" value="UNNAMED PRODUCT-RELATED"/>
    <property type="match status" value="1"/>
</dbReference>
<keyword evidence="2" id="KW-0732">Signal</keyword>